<keyword evidence="2" id="KW-0547">Nucleotide-binding</keyword>
<dbReference type="CDD" id="cd18013">
    <property type="entry name" value="DEXQc_bact_SNF2"/>
    <property type="match status" value="1"/>
</dbReference>
<dbReference type="Gene3D" id="3.40.50.300">
    <property type="entry name" value="P-loop containing nucleotide triphosphate hydrolases"/>
    <property type="match status" value="1"/>
</dbReference>
<keyword evidence="2" id="KW-0347">Helicase</keyword>
<organism evidence="2 3">
    <name type="scientific">Ligilactobacillus salivarius</name>
    <dbReference type="NCBI Taxonomy" id="1624"/>
    <lineage>
        <taxon>Bacteria</taxon>
        <taxon>Bacillati</taxon>
        <taxon>Bacillota</taxon>
        <taxon>Bacilli</taxon>
        <taxon>Lactobacillales</taxon>
        <taxon>Lactobacillaceae</taxon>
        <taxon>Ligilactobacillus</taxon>
    </lineage>
</organism>
<dbReference type="KEGG" id="lsj:LSJ_1354"/>
<evidence type="ECO:0000313" key="3">
    <source>
        <dbReference type="Proteomes" id="UP000029488"/>
    </source>
</evidence>
<proteinExistence type="predicted"/>
<dbReference type="InterPro" id="IPR027417">
    <property type="entry name" value="P-loop_NTPase"/>
</dbReference>
<gene>
    <name evidence="2" type="ORF">LSJ_1354</name>
</gene>
<accession>A0A089QD54</accession>
<dbReference type="Proteomes" id="UP000029488">
    <property type="component" value="Chromosome"/>
</dbReference>
<protein>
    <submittedName>
        <fullName evidence="2">DNA helicase, phage-associated</fullName>
    </submittedName>
</protein>
<dbReference type="InterPro" id="IPR000330">
    <property type="entry name" value="SNF2_N"/>
</dbReference>
<evidence type="ECO:0000259" key="1">
    <source>
        <dbReference type="PROSITE" id="PS51192"/>
    </source>
</evidence>
<reference evidence="2 3" key="1">
    <citation type="journal article" date="2014" name="BMC Genomics">
        <title>Unusual genome complexity in Lactobacillus salivarius JCM1046.</title>
        <authorList>
            <person name="Raftis E.J."/>
            <person name="Forde B.M."/>
            <person name="Claesson M.J."/>
            <person name="O'Toole P.W."/>
        </authorList>
    </citation>
    <scope>NUCLEOTIDE SEQUENCE [LARGE SCALE GENOMIC DNA]</scope>
    <source>
        <strain evidence="2 3">JCM1046</strain>
    </source>
</reference>
<dbReference type="SUPFAM" id="SSF52540">
    <property type="entry name" value="P-loop containing nucleoside triphosphate hydrolases"/>
    <property type="match status" value="2"/>
</dbReference>
<name>A0A089QD54_9LACO</name>
<keyword evidence="2" id="KW-0378">Hydrolase</keyword>
<dbReference type="PANTHER" id="PTHR10799">
    <property type="entry name" value="SNF2/RAD54 HELICASE FAMILY"/>
    <property type="match status" value="1"/>
</dbReference>
<evidence type="ECO:0000313" key="2">
    <source>
        <dbReference type="EMBL" id="AIR11014.1"/>
    </source>
</evidence>
<dbReference type="Pfam" id="PF00176">
    <property type="entry name" value="SNF2-rel_dom"/>
    <property type="match status" value="1"/>
</dbReference>
<dbReference type="GO" id="GO:0005524">
    <property type="term" value="F:ATP binding"/>
    <property type="evidence" value="ECO:0007669"/>
    <property type="project" value="InterPro"/>
</dbReference>
<dbReference type="InterPro" id="IPR014001">
    <property type="entry name" value="Helicase_ATP-bd"/>
</dbReference>
<dbReference type="AlphaFoldDB" id="A0A089QD54"/>
<dbReference type="RefSeq" id="WP_044005199.1">
    <property type="nucleotide sequence ID" value="NZ_CP007646.1"/>
</dbReference>
<dbReference type="Gene3D" id="3.40.50.10810">
    <property type="entry name" value="Tandem AAA-ATPase domain"/>
    <property type="match status" value="1"/>
</dbReference>
<feature type="domain" description="Helicase ATP-binding" evidence="1">
    <location>
        <begin position="13"/>
        <end position="178"/>
    </location>
</feature>
<dbReference type="EMBL" id="CP007646">
    <property type="protein sequence ID" value="AIR11014.1"/>
    <property type="molecule type" value="Genomic_DNA"/>
</dbReference>
<sequence length="460" mass="52521">MKYKPHPYQAYATNFILKHPVAAILLDMGLGKSVITLTAINKLIQQNKVHKVLVIAPLRVAKSTWPDEIQKWDHLKSLSYSVVIGSPSQRKAALLKDADLYIINRENVKWLVEDSGVAFVFDMLVIDELSSFKSYQAKRFRSLMKVRPLVKRVVGLTGTPSSNGLMDLWAEFKVLDMGKRLGRYITYYRERYFLPDKRNQYVVWTYKPKLHAEEAIYDQINDITISMRSKDYLQMPPLTMNQVKVNLSSSEQEVYDTLKNQLIVEVKHQQINALNAASLANKLCQMANGCVYDEDKHQILIHKRKLDALEDLIEGATGKPVLIAYWFKHDLAQIKSRFKVREIKTATDIKAWNEGQIPIGIIHPASAGHGLNLQAGGSTLIWFGLTWSLELYQQTNARLWRQGQKDPVVIHHLITSGTIDEQIMRALARKDKSQLALIEAVKAELNGGKEYEQHYVELLG</sequence>
<dbReference type="GO" id="GO:0004386">
    <property type="term" value="F:helicase activity"/>
    <property type="evidence" value="ECO:0007669"/>
    <property type="project" value="UniProtKB-KW"/>
</dbReference>
<dbReference type="PROSITE" id="PS51192">
    <property type="entry name" value="HELICASE_ATP_BIND_1"/>
    <property type="match status" value="1"/>
</dbReference>
<dbReference type="SMART" id="SM00487">
    <property type="entry name" value="DEXDc"/>
    <property type="match status" value="1"/>
</dbReference>
<keyword evidence="2" id="KW-0067">ATP-binding</keyword>
<dbReference type="InterPro" id="IPR038718">
    <property type="entry name" value="SNF2-like_sf"/>
</dbReference>